<sequence>MNIFSKICNWFMATSTWIQALTWFVASQIVYFTMLFVTIPAIQNKANGMKIFDLMTTGYSPQYVTSFLEAIGETGRKLYLTNQMPLDLIYPSLMAITGALFIALFSKKINHRLGVILFIPIFGAIFDYFENIMVAVMLLSFPNIPKPIAMFASLFTVLKTILDTLYLVLLVVLFVLFLYKIVRGKRKVEGGSPNSK</sequence>
<reference evidence="2 3" key="1">
    <citation type="submission" date="2019-10" db="EMBL/GenBank/DDBJ databases">
        <title>Description of Paenibacillus terrestris sp. nov.</title>
        <authorList>
            <person name="Carlier A."/>
            <person name="Qi S."/>
        </authorList>
    </citation>
    <scope>NUCLEOTIDE SEQUENCE [LARGE SCALE GENOMIC DNA]</scope>
    <source>
        <strain evidence="2 3">LMG 31458</strain>
    </source>
</reference>
<evidence type="ECO:0000313" key="3">
    <source>
        <dbReference type="Proteomes" id="UP000616779"/>
    </source>
</evidence>
<dbReference type="Proteomes" id="UP000616779">
    <property type="component" value="Unassembled WGS sequence"/>
</dbReference>
<keyword evidence="1" id="KW-0812">Transmembrane</keyword>
<accession>A0ABX1Y850</accession>
<feature type="transmembrane region" description="Helical" evidence="1">
    <location>
        <begin position="88"/>
        <end position="106"/>
    </location>
</feature>
<feature type="transmembrane region" description="Helical" evidence="1">
    <location>
        <begin position="113"/>
        <end position="141"/>
    </location>
</feature>
<keyword evidence="1" id="KW-1133">Transmembrane helix</keyword>
<keyword evidence="3" id="KW-1185">Reference proteome</keyword>
<dbReference type="EMBL" id="WHOA01000257">
    <property type="protein sequence ID" value="NOU77125.1"/>
    <property type="molecule type" value="Genomic_DNA"/>
</dbReference>
<evidence type="ECO:0000256" key="1">
    <source>
        <dbReference type="SAM" id="Phobius"/>
    </source>
</evidence>
<comment type="caution">
    <text evidence="2">The sequence shown here is derived from an EMBL/GenBank/DDBJ whole genome shotgun (WGS) entry which is preliminary data.</text>
</comment>
<dbReference type="RefSeq" id="WP_171649656.1">
    <property type="nucleotide sequence ID" value="NZ_WHOA01000257.1"/>
</dbReference>
<name>A0ABX1Y850_9BACL</name>
<proteinExistence type="predicted"/>
<protein>
    <submittedName>
        <fullName evidence="2">Uncharacterized protein</fullName>
    </submittedName>
</protein>
<feature type="transmembrane region" description="Helical" evidence="1">
    <location>
        <begin position="161"/>
        <end position="179"/>
    </location>
</feature>
<organism evidence="2 3">
    <name type="scientific">Paenibacillus phytorum</name>
    <dbReference type="NCBI Taxonomy" id="2654977"/>
    <lineage>
        <taxon>Bacteria</taxon>
        <taxon>Bacillati</taxon>
        <taxon>Bacillota</taxon>
        <taxon>Bacilli</taxon>
        <taxon>Bacillales</taxon>
        <taxon>Paenibacillaceae</taxon>
        <taxon>Paenibacillus</taxon>
    </lineage>
</organism>
<keyword evidence="1" id="KW-0472">Membrane</keyword>
<evidence type="ECO:0000313" key="2">
    <source>
        <dbReference type="EMBL" id="NOU77125.1"/>
    </source>
</evidence>
<feature type="transmembrane region" description="Helical" evidence="1">
    <location>
        <begin position="21"/>
        <end position="42"/>
    </location>
</feature>
<gene>
    <name evidence="2" type="ORF">GC098_38175</name>
</gene>